<dbReference type="PANTHER" id="PTHR31252:SF11">
    <property type="entry name" value="DUF4419 DOMAIN-CONTAINING PROTEIN"/>
    <property type="match status" value="1"/>
</dbReference>
<dbReference type="PANTHER" id="PTHR31252">
    <property type="entry name" value="DUF4419 DOMAIN-CONTAINING PROTEIN"/>
    <property type="match status" value="1"/>
</dbReference>
<comment type="caution">
    <text evidence="2">The sequence shown here is derived from an EMBL/GenBank/DDBJ whole genome shotgun (WGS) entry which is preliminary data.</text>
</comment>
<feature type="transmembrane region" description="Helical" evidence="1">
    <location>
        <begin position="106"/>
        <end position="130"/>
    </location>
</feature>
<dbReference type="Proteomes" id="UP001197093">
    <property type="component" value="Unassembled WGS sequence"/>
</dbReference>
<evidence type="ECO:0000313" key="3">
    <source>
        <dbReference type="Proteomes" id="UP001197093"/>
    </source>
</evidence>
<proteinExistence type="predicted"/>
<sequence length="599" mass="66103">MQVLVRAVQELGDANRELFKSNPALKPLETWKLSTFLARGVLKAREVEEEFTDIDIEIDGLIAQCRVAAEQQKYRGELFMAELSRQQAVQANAEARGSRRQARLSIFLASVATIYLPVTSVATIFAVPAFKFDNQWLEPNFKVFNDLLRDTVLGLTSHIPFNNAEMLLSSLLLAATASASVVIIPGGGDPKPYTGPAGITSEDAYFRASAPNEFFNNTAKVIMSSLSVTNMSASPGLRPSGDSFVRGAVQAWGEHLHLVIRPDEVWFTILVQLNFYMLSHAEEIRDLFVNHTGQQEILVKDFTWYDILLRFQDEIQKRVKTPWLLDFIRPNFTTTTPSDLMTANILMMGLTKAYFKYVGKIVCGLPSVTLLGTQSDWAALLAKLDRLPSFGAEPAQYAARLRPILTRFVESFRSPDAPATRTFWNQIVSGTAAHVCGDPPVYISGWITGFYFWNDNGRPYARTGAQGRKSVLALDGVEYPVLDLTLAPVGYARAPFVMRDFQGVEEFEAYVAAGTLGKQITSGPPEGYEAALKRVGGGGVVGKAGGHGTLRPLSGWMLYGPLDHGVAASRWVEEDELMDVLMSAKRYMVNETCGLFEAP</sequence>
<gene>
    <name evidence="2" type="ORF">NEMBOFW57_008599</name>
</gene>
<dbReference type="AlphaFoldDB" id="A0AAD4HWS4"/>
<evidence type="ECO:0000313" key="2">
    <source>
        <dbReference type="EMBL" id="KAG7286291.1"/>
    </source>
</evidence>
<organism evidence="2 3">
    <name type="scientific">Staphylotrichum longicolle</name>
    <dbReference type="NCBI Taxonomy" id="669026"/>
    <lineage>
        <taxon>Eukaryota</taxon>
        <taxon>Fungi</taxon>
        <taxon>Dikarya</taxon>
        <taxon>Ascomycota</taxon>
        <taxon>Pezizomycotina</taxon>
        <taxon>Sordariomycetes</taxon>
        <taxon>Sordariomycetidae</taxon>
        <taxon>Sordariales</taxon>
        <taxon>Chaetomiaceae</taxon>
        <taxon>Staphylotrichum</taxon>
    </lineage>
</organism>
<protein>
    <submittedName>
        <fullName evidence="2">Uncharacterized protein</fullName>
    </submittedName>
</protein>
<dbReference type="Pfam" id="PF14388">
    <property type="entry name" value="DUF4419"/>
    <property type="match status" value="1"/>
</dbReference>
<reference evidence="2" key="1">
    <citation type="submission" date="2023-02" db="EMBL/GenBank/DDBJ databases">
        <authorList>
            <person name="Palmer J.M."/>
        </authorList>
    </citation>
    <scope>NUCLEOTIDE SEQUENCE</scope>
    <source>
        <strain evidence="2">FW57</strain>
    </source>
</reference>
<name>A0AAD4HWS4_9PEZI</name>
<dbReference type="InterPro" id="IPR025533">
    <property type="entry name" value="DUF4419"/>
</dbReference>
<keyword evidence="3" id="KW-1185">Reference proteome</keyword>
<accession>A0AAD4HWS4</accession>
<keyword evidence="1" id="KW-0472">Membrane</keyword>
<keyword evidence="1" id="KW-1133">Transmembrane helix</keyword>
<evidence type="ECO:0000256" key="1">
    <source>
        <dbReference type="SAM" id="Phobius"/>
    </source>
</evidence>
<dbReference type="EMBL" id="JAHCVI010000004">
    <property type="protein sequence ID" value="KAG7286291.1"/>
    <property type="molecule type" value="Genomic_DNA"/>
</dbReference>
<keyword evidence="1" id="KW-0812">Transmembrane</keyword>